<dbReference type="InterPro" id="IPR014729">
    <property type="entry name" value="Rossmann-like_a/b/a_fold"/>
</dbReference>
<dbReference type="Gene3D" id="1.10.730.10">
    <property type="entry name" value="Isoleucyl-tRNA Synthetase, Domain 1"/>
    <property type="match status" value="2"/>
</dbReference>
<dbReference type="NCBIfam" id="TIGR00396">
    <property type="entry name" value="leuS_bact"/>
    <property type="match status" value="1"/>
</dbReference>
<evidence type="ECO:0000256" key="9">
    <source>
        <dbReference type="HAMAP-Rule" id="MF_00049"/>
    </source>
</evidence>
<name>A0A517R923_9PLAN</name>
<dbReference type="SUPFAM" id="SSF50677">
    <property type="entry name" value="ValRS/IleRS/LeuRS editing domain"/>
    <property type="match status" value="1"/>
</dbReference>
<dbReference type="GO" id="GO:0006429">
    <property type="term" value="P:leucyl-tRNA aminoacylation"/>
    <property type="evidence" value="ECO:0007669"/>
    <property type="project" value="UniProtKB-UniRule"/>
</dbReference>
<dbReference type="GO" id="GO:0005829">
    <property type="term" value="C:cytosol"/>
    <property type="evidence" value="ECO:0007669"/>
    <property type="project" value="TreeGrafter"/>
</dbReference>
<proteinExistence type="inferred from homology"/>
<dbReference type="GO" id="GO:0002161">
    <property type="term" value="F:aminoacyl-tRNA deacylase activity"/>
    <property type="evidence" value="ECO:0007669"/>
    <property type="project" value="InterPro"/>
</dbReference>
<keyword evidence="15" id="KW-1185">Reference proteome</keyword>
<evidence type="ECO:0000256" key="4">
    <source>
        <dbReference type="ARBA" id="ARBA00022741"/>
    </source>
</evidence>
<dbReference type="SUPFAM" id="SSF47323">
    <property type="entry name" value="Anticodon-binding domain of a subclass of class I aminoacyl-tRNA synthetases"/>
    <property type="match status" value="1"/>
</dbReference>
<dbReference type="Pfam" id="PF00133">
    <property type="entry name" value="tRNA-synt_1"/>
    <property type="match status" value="2"/>
</dbReference>
<dbReference type="EMBL" id="CP036269">
    <property type="protein sequence ID" value="QDT40397.1"/>
    <property type="molecule type" value="Genomic_DNA"/>
</dbReference>
<protein>
    <recommendedName>
        <fullName evidence="9">Leucine--tRNA ligase</fullName>
        <ecNumber evidence="9">6.1.1.4</ecNumber>
    </recommendedName>
    <alternativeName>
        <fullName evidence="9">Leucyl-tRNA synthetase</fullName>
        <shortName evidence="9">LeuRS</shortName>
    </alternativeName>
</protein>
<sequence>MPRYDAKRIETKWQTFWDQHETFKTGEFVEGKDKLYVLDMFPYPSGDGLHVGHPEGYTATDIVCRHARMQGKQVLHPMGWDAFGLPAEQHAIKTGTPPRITTQKNIDTFRRQLKMLGFSYDWSREFSTTDPDYFRWTQWIFLQLFHSWFDSDCEWTGPDGKQRVGRARPISELPIPEKVKAAGEETTRRYQDRQRLAYQHEAPVNWCPALGTVLANEEIIDGKSERGGHPVERIPLRQWMLRITKYGDRLIDGLEGLDWSDSIKSLQKNWIGRSEGAELDFFIGSEESGSDLDQAFADWQTARAESGFPEESEEDVLRVYTTRPDTLYGATYMVLSPEHPFVDRLTVADQKAAVEAYRKQAALKSDLDRTDLAKEKTGVFTGSYAVNPVNGEKVPVWIADYVLISYGTGAIMAVPAHDLRDWEFAVEFHLPIIPVVEPPAGYEPSKDELALETEIEGEKRTPFSGLGTAINSGEFDGTPTADFKKQITANLVEQGVGKGAVNYRLRDWLFSRQHFWGEPFPIWHELDADGKITGLMRADSEESLPVELPELKEFKPAGTPDPPLSVAPDEWLYKTDSDGTRLYREVNSMPQWAGSCWYYLRFADPKNNECFIDPENEKNWLPVDLYIGGGEHAVLHLLYARFWHQVLFDRGFVTCPEPFQKLVNQGMILGDVELTGFQTTEGAWVSSKEVEESDESETKWIETASGKPVNSISLTSDQVQKQGEDFVLVDDPTIFVNSRAHKMSKSRGNVVNPDFVVEQYGADALRMYEMFMGPLEATKPWSMSGVEGVSRFLGRVWRLMIEERAEEVILNEAVSEEPPAEEQLRILHKTIKAVTEDIEKLSFNTAISRMMEFTNAMGQQKVRSKSVLSDFVLLLSPFAPHIAEELWSVLGHTGSLAYQSWPQYDEALLQESVVEIPVQVNGKLRSKVSIAADADQAAMQQAAEQDETIAKYLEGKTIVKAVVIPGRMINFVVK</sequence>
<dbReference type="PROSITE" id="PS00178">
    <property type="entry name" value="AA_TRNA_LIGASE_I"/>
    <property type="match status" value="1"/>
</dbReference>
<dbReference type="Pfam" id="PF13603">
    <property type="entry name" value="tRNA-synt_1_2"/>
    <property type="match status" value="1"/>
</dbReference>
<dbReference type="GO" id="GO:0004823">
    <property type="term" value="F:leucine-tRNA ligase activity"/>
    <property type="evidence" value="ECO:0007669"/>
    <property type="project" value="UniProtKB-UniRule"/>
</dbReference>
<evidence type="ECO:0000259" key="11">
    <source>
        <dbReference type="Pfam" id="PF00133"/>
    </source>
</evidence>
<dbReference type="FunFam" id="3.40.50.620:FF:000060">
    <property type="entry name" value="Leucine--tRNA ligase"/>
    <property type="match status" value="1"/>
</dbReference>
<dbReference type="InterPro" id="IPR009008">
    <property type="entry name" value="Val/Leu/Ile-tRNA-synth_edit"/>
</dbReference>
<dbReference type="PANTHER" id="PTHR43740">
    <property type="entry name" value="LEUCYL-TRNA SYNTHETASE"/>
    <property type="match status" value="1"/>
</dbReference>
<comment type="subcellular location">
    <subcellularLocation>
        <location evidence="9">Cytoplasm</location>
    </subcellularLocation>
</comment>
<evidence type="ECO:0000256" key="3">
    <source>
        <dbReference type="ARBA" id="ARBA00022598"/>
    </source>
</evidence>
<dbReference type="OrthoDB" id="9810365at2"/>
<dbReference type="RefSeq" id="WP_145210265.1">
    <property type="nucleotide sequence ID" value="NZ_CP036269.1"/>
</dbReference>
<feature type="domain" description="Methionyl/Valyl/Leucyl/Isoleucyl-tRNA synthetase anticodon-binding" evidence="12">
    <location>
        <begin position="824"/>
        <end position="935"/>
    </location>
</feature>
<dbReference type="InterPro" id="IPR009080">
    <property type="entry name" value="tRNAsynth_Ia_anticodon-bd"/>
</dbReference>
<keyword evidence="7 9" id="KW-0030">Aminoacyl-tRNA synthetase</keyword>
<dbReference type="Pfam" id="PF08264">
    <property type="entry name" value="Anticodon_1"/>
    <property type="match status" value="1"/>
</dbReference>
<dbReference type="Gene3D" id="3.40.50.620">
    <property type="entry name" value="HUPs"/>
    <property type="match status" value="3"/>
</dbReference>
<dbReference type="KEGG" id="gaz:Pan241w_04540"/>
<dbReference type="SUPFAM" id="SSF52374">
    <property type="entry name" value="Nucleotidylyl transferase"/>
    <property type="match status" value="1"/>
</dbReference>
<reference evidence="14 15" key="1">
    <citation type="submission" date="2019-02" db="EMBL/GenBank/DDBJ databases">
        <title>Deep-cultivation of Planctomycetes and their phenomic and genomic characterization uncovers novel biology.</title>
        <authorList>
            <person name="Wiegand S."/>
            <person name="Jogler M."/>
            <person name="Boedeker C."/>
            <person name="Pinto D."/>
            <person name="Vollmers J."/>
            <person name="Rivas-Marin E."/>
            <person name="Kohn T."/>
            <person name="Peeters S.H."/>
            <person name="Heuer A."/>
            <person name="Rast P."/>
            <person name="Oberbeckmann S."/>
            <person name="Bunk B."/>
            <person name="Jeske O."/>
            <person name="Meyerdierks A."/>
            <person name="Storesund J.E."/>
            <person name="Kallscheuer N."/>
            <person name="Luecker S."/>
            <person name="Lage O.M."/>
            <person name="Pohl T."/>
            <person name="Merkel B.J."/>
            <person name="Hornburger P."/>
            <person name="Mueller R.-W."/>
            <person name="Bruemmer F."/>
            <person name="Labrenz M."/>
            <person name="Spormann A.M."/>
            <person name="Op den Camp H."/>
            <person name="Overmann J."/>
            <person name="Amann R."/>
            <person name="Jetten M.S.M."/>
            <person name="Mascher T."/>
            <person name="Medema M.H."/>
            <person name="Devos D.P."/>
            <person name="Kaster A.-K."/>
            <person name="Ovreas L."/>
            <person name="Rohde M."/>
            <person name="Galperin M.Y."/>
            <person name="Jogler C."/>
        </authorList>
    </citation>
    <scope>NUCLEOTIDE SEQUENCE [LARGE SCALE GENOMIC DNA]</scope>
    <source>
        <strain evidence="14 15">Pan241w</strain>
    </source>
</reference>
<feature type="short sequence motif" description="'KMSKS' region" evidence="9">
    <location>
        <begin position="742"/>
        <end position="746"/>
    </location>
</feature>
<dbReference type="Gene3D" id="3.90.740.10">
    <property type="entry name" value="Valyl/Leucyl/Isoleucyl-tRNA synthetase, editing domain"/>
    <property type="match status" value="1"/>
</dbReference>
<feature type="domain" description="Aminoacyl-tRNA synthetase class Ia" evidence="11">
    <location>
        <begin position="734"/>
        <end position="768"/>
    </location>
</feature>
<gene>
    <name evidence="9 14" type="primary">leuS</name>
    <name evidence="14" type="ORF">Pan241w_04540</name>
</gene>
<dbReference type="EC" id="6.1.1.4" evidence="9"/>
<accession>A0A517R923</accession>
<feature type="domain" description="Aminoacyl-tRNA synthetase class Ia" evidence="11">
    <location>
        <begin position="12"/>
        <end position="145"/>
    </location>
</feature>
<keyword evidence="3 9" id="KW-0436">Ligase</keyword>
<evidence type="ECO:0000256" key="5">
    <source>
        <dbReference type="ARBA" id="ARBA00022840"/>
    </source>
</evidence>
<evidence type="ECO:0000256" key="8">
    <source>
        <dbReference type="ARBA" id="ARBA00047469"/>
    </source>
</evidence>
<keyword evidence="5 9" id="KW-0067">ATP-binding</keyword>
<dbReference type="FunFam" id="3.40.50.620:FF:000056">
    <property type="entry name" value="Leucine--tRNA ligase"/>
    <property type="match status" value="1"/>
</dbReference>
<dbReference type="FunFam" id="1.10.730.10:FF:000011">
    <property type="entry name" value="Leucine--tRNA ligase chloroplastic/mitochondrial"/>
    <property type="match status" value="1"/>
</dbReference>
<dbReference type="InterPro" id="IPR002300">
    <property type="entry name" value="aa-tRNA-synth_Ia"/>
</dbReference>
<evidence type="ECO:0000259" key="13">
    <source>
        <dbReference type="Pfam" id="PF13603"/>
    </source>
</evidence>
<feature type="domain" description="Leucyl-tRNA synthetase editing" evidence="13">
    <location>
        <begin position="308"/>
        <end position="491"/>
    </location>
</feature>
<evidence type="ECO:0000256" key="6">
    <source>
        <dbReference type="ARBA" id="ARBA00022917"/>
    </source>
</evidence>
<evidence type="ECO:0000256" key="1">
    <source>
        <dbReference type="ARBA" id="ARBA00005594"/>
    </source>
</evidence>
<evidence type="ECO:0000313" key="14">
    <source>
        <dbReference type="EMBL" id="QDT40397.1"/>
    </source>
</evidence>
<keyword evidence="4 9" id="KW-0547">Nucleotide-binding</keyword>
<dbReference type="InterPro" id="IPR001412">
    <property type="entry name" value="aa-tRNA-synth_I_CS"/>
</dbReference>
<feature type="binding site" evidence="9">
    <location>
        <position position="745"/>
    </location>
    <ligand>
        <name>ATP</name>
        <dbReference type="ChEBI" id="CHEBI:30616"/>
    </ligand>
</feature>
<evidence type="ECO:0000256" key="2">
    <source>
        <dbReference type="ARBA" id="ARBA00022490"/>
    </source>
</evidence>
<dbReference type="GO" id="GO:0005524">
    <property type="term" value="F:ATP binding"/>
    <property type="evidence" value="ECO:0007669"/>
    <property type="project" value="UniProtKB-UniRule"/>
</dbReference>
<comment type="similarity">
    <text evidence="1 9 10">Belongs to the class-I aminoacyl-tRNA synthetase family.</text>
</comment>
<dbReference type="Proteomes" id="UP000317171">
    <property type="component" value="Chromosome"/>
</dbReference>
<organism evidence="14 15">
    <name type="scientific">Gimesia alba</name>
    <dbReference type="NCBI Taxonomy" id="2527973"/>
    <lineage>
        <taxon>Bacteria</taxon>
        <taxon>Pseudomonadati</taxon>
        <taxon>Planctomycetota</taxon>
        <taxon>Planctomycetia</taxon>
        <taxon>Planctomycetales</taxon>
        <taxon>Planctomycetaceae</taxon>
        <taxon>Gimesia</taxon>
    </lineage>
</organism>
<comment type="catalytic activity">
    <reaction evidence="8 9">
        <text>tRNA(Leu) + L-leucine + ATP = L-leucyl-tRNA(Leu) + AMP + diphosphate</text>
        <dbReference type="Rhea" id="RHEA:11688"/>
        <dbReference type="Rhea" id="RHEA-COMP:9613"/>
        <dbReference type="Rhea" id="RHEA-COMP:9622"/>
        <dbReference type="ChEBI" id="CHEBI:30616"/>
        <dbReference type="ChEBI" id="CHEBI:33019"/>
        <dbReference type="ChEBI" id="CHEBI:57427"/>
        <dbReference type="ChEBI" id="CHEBI:78442"/>
        <dbReference type="ChEBI" id="CHEBI:78494"/>
        <dbReference type="ChEBI" id="CHEBI:456215"/>
        <dbReference type="EC" id="6.1.1.4"/>
    </reaction>
</comment>
<comment type="caution">
    <text evidence="9">Lacks conserved residue(s) required for the propagation of feature annotation.</text>
</comment>
<dbReference type="PRINTS" id="PR00985">
    <property type="entry name" value="TRNASYNTHLEU"/>
</dbReference>
<dbReference type="PANTHER" id="PTHR43740:SF2">
    <property type="entry name" value="LEUCINE--TRNA LIGASE, MITOCHONDRIAL"/>
    <property type="match status" value="1"/>
</dbReference>
<dbReference type="HAMAP" id="MF_00049_B">
    <property type="entry name" value="Leu_tRNA_synth_B"/>
    <property type="match status" value="1"/>
</dbReference>
<keyword evidence="6 9" id="KW-0648">Protein biosynthesis</keyword>
<evidence type="ECO:0000256" key="10">
    <source>
        <dbReference type="RuleBase" id="RU363035"/>
    </source>
</evidence>
<evidence type="ECO:0000256" key="7">
    <source>
        <dbReference type="ARBA" id="ARBA00023146"/>
    </source>
</evidence>
<evidence type="ECO:0000259" key="12">
    <source>
        <dbReference type="Pfam" id="PF08264"/>
    </source>
</evidence>
<keyword evidence="2 9" id="KW-0963">Cytoplasm</keyword>
<dbReference type="InterPro" id="IPR025709">
    <property type="entry name" value="Leu_tRNA-synth_edit"/>
</dbReference>
<dbReference type="CDD" id="cd07958">
    <property type="entry name" value="Anticodon_Ia_Leu_BEm"/>
    <property type="match status" value="1"/>
</dbReference>
<dbReference type="InterPro" id="IPR013155">
    <property type="entry name" value="M/V/L/I-tRNA-synth_anticd-bd"/>
</dbReference>
<dbReference type="AlphaFoldDB" id="A0A517R923"/>
<evidence type="ECO:0000313" key="15">
    <source>
        <dbReference type="Proteomes" id="UP000317171"/>
    </source>
</evidence>
<dbReference type="InterPro" id="IPR002302">
    <property type="entry name" value="Leu-tRNA-ligase"/>
</dbReference>